<evidence type="ECO:0000313" key="1">
    <source>
        <dbReference type="EMBL" id="QBJ03531.1"/>
    </source>
</evidence>
<evidence type="ECO:0000313" key="2">
    <source>
        <dbReference type="Proteomes" id="UP000308874"/>
    </source>
</evidence>
<reference evidence="1 2" key="1">
    <citation type="submission" date="2019-02" db="EMBL/GenBank/DDBJ databases">
        <title>Isolation of virulent Lactobacillus brevis phages.</title>
        <authorList>
            <person name="Feyereisen M."/>
            <person name="Mahony J."/>
            <person name="O'Sullivan T."/>
            <person name="van Sinderen D."/>
        </authorList>
    </citation>
    <scope>NUCLEOTIDE SEQUENCE [LARGE SCALE GENOMIC DNA]</scope>
</reference>
<protein>
    <submittedName>
        <fullName evidence="1">Uncharacterized protein</fullName>
    </submittedName>
</protein>
<proteinExistence type="predicted"/>
<sequence>MEDLAYEARIKQYILDNPHLFVSPDKTESTVYFEKSIYFGNTIADCLVFNSYNHEIGIEIKTGHDSTYRLRKQLRDYIKVCDYVWVVIHESLTEEVLGILDELHLPFVGVITYIEYDGDVAGGVYRQASYNPVNSSYMAMMMMWSKELKVMAKAVAEKNNENINKMTKKSQYIKYIIKKLGNEDAKGLLCNFIISGQGDPNKVINSYRFNLSR</sequence>
<keyword evidence="2" id="KW-1185">Reference proteome</keyword>
<dbReference type="Proteomes" id="UP000308874">
    <property type="component" value="Segment"/>
</dbReference>
<organism evidence="1 2">
    <name type="scientific">Lactobacillus phage 521B</name>
    <dbReference type="NCBI Taxonomy" id="2510942"/>
    <lineage>
        <taxon>Viruses</taxon>
        <taxon>Duplodnaviria</taxon>
        <taxon>Heunggongvirae</taxon>
        <taxon>Uroviricota</taxon>
        <taxon>Caudoviricetes</taxon>
        <taxon>Herelleviridae</taxon>
        <taxon>Tybeckvirus</taxon>
        <taxon>Tybeckvirus tv521B</taxon>
    </lineage>
</organism>
<accession>A0A4Y5FEN5</accession>
<gene>
    <name evidence="1" type="ORF">B521_0181</name>
</gene>
<dbReference type="EMBL" id="MK504443">
    <property type="protein sequence ID" value="QBJ03531.1"/>
    <property type="molecule type" value="Genomic_DNA"/>
</dbReference>
<dbReference type="NCBIfam" id="NF033832">
    <property type="entry name" value="sce7726_fam"/>
    <property type="match status" value="1"/>
</dbReference>
<dbReference type="InterPro" id="IPR047729">
    <property type="entry name" value="Sce7726-like"/>
</dbReference>
<name>A0A4Y5FEN5_9CAUD</name>